<feature type="region of interest" description="Disordered" evidence="1">
    <location>
        <begin position="13"/>
        <end position="39"/>
    </location>
</feature>
<evidence type="ECO:0000313" key="3">
    <source>
        <dbReference type="Proteomes" id="UP000054560"/>
    </source>
</evidence>
<name>A0A0L0F732_9EUKA</name>
<accession>A0A0L0F732</accession>
<gene>
    <name evidence="2" type="ORF">SARC_14899</name>
</gene>
<keyword evidence="3" id="KW-1185">Reference proteome</keyword>
<protein>
    <submittedName>
        <fullName evidence="2">Uncharacterized protein</fullName>
    </submittedName>
</protein>
<proteinExistence type="predicted"/>
<dbReference type="GeneID" id="25915403"/>
<reference evidence="2 3" key="1">
    <citation type="submission" date="2011-02" db="EMBL/GenBank/DDBJ databases">
        <title>The Genome Sequence of Sphaeroforma arctica JP610.</title>
        <authorList>
            <consortium name="The Broad Institute Genome Sequencing Platform"/>
            <person name="Russ C."/>
            <person name="Cuomo C."/>
            <person name="Young S.K."/>
            <person name="Zeng Q."/>
            <person name="Gargeya S."/>
            <person name="Alvarado L."/>
            <person name="Berlin A."/>
            <person name="Chapman S.B."/>
            <person name="Chen Z."/>
            <person name="Freedman E."/>
            <person name="Gellesch M."/>
            <person name="Goldberg J."/>
            <person name="Griggs A."/>
            <person name="Gujja S."/>
            <person name="Heilman E."/>
            <person name="Heiman D."/>
            <person name="Howarth C."/>
            <person name="Mehta T."/>
            <person name="Neiman D."/>
            <person name="Pearson M."/>
            <person name="Roberts A."/>
            <person name="Saif S."/>
            <person name="Shea T."/>
            <person name="Shenoy N."/>
            <person name="Sisk P."/>
            <person name="Stolte C."/>
            <person name="Sykes S."/>
            <person name="White J."/>
            <person name="Yandava C."/>
            <person name="Burger G."/>
            <person name="Gray M.W."/>
            <person name="Holland P.W.H."/>
            <person name="King N."/>
            <person name="Lang F.B.F."/>
            <person name="Roger A.J."/>
            <person name="Ruiz-Trillo I."/>
            <person name="Haas B."/>
            <person name="Nusbaum C."/>
            <person name="Birren B."/>
        </authorList>
    </citation>
    <scope>NUCLEOTIDE SEQUENCE [LARGE SCALE GENOMIC DNA]</scope>
    <source>
        <strain evidence="2 3">JP610</strain>
    </source>
</reference>
<sequence length="76" mass="8747">MISFSELELMRSRLGGQINKPPPTELLKTSELPKMPKDSNFRMENCEDIIQFATATFRERKPSAQTPEQLQHNILS</sequence>
<feature type="non-terminal residue" evidence="2">
    <location>
        <position position="1"/>
    </location>
</feature>
<organism evidence="2 3">
    <name type="scientific">Sphaeroforma arctica JP610</name>
    <dbReference type="NCBI Taxonomy" id="667725"/>
    <lineage>
        <taxon>Eukaryota</taxon>
        <taxon>Ichthyosporea</taxon>
        <taxon>Ichthyophonida</taxon>
        <taxon>Sphaeroforma</taxon>
    </lineage>
</organism>
<dbReference type="RefSeq" id="XP_014146444.1">
    <property type="nucleotide sequence ID" value="XM_014290969.1"/>
</dbReference>
<dbReference type="AlphaFoldDB" id="A0A0L0F732"/>
<evidence type="ECO:0000313" key="2">
    <source>
        <dbReference type="EMBL" id="KNC72542.1"/>
    </source>
</evidence>
<evidence type="ECO:0000256" key="1">
    <source>
        <dbReference type="SAM" id="MobiDB-lite"/>
    </source>
</evidence>
<dbReference type="EMBL" id="KQ246874">
    <property type="protein sequence ID" value="KNC72542.1"/>
    <property type="molecule type" value="Genomic_DNA"/>
</dbReference>
<dbReference type="Proteomes" id="UP000054560">
    <property type="component" value="Unassembled WGS sequence"/>
</dbReference>